<evidence type="ECO:0008006" key="3">
    <source>
        <dbReference type="Google" id="ProtNLM"/>
    </source>
</evidence>
<dbReference type="EMBL" id="CAUOPR010000001">
    <property type="protein sequence ID" value="CAJ2002049.1"/>
    <property type="molecule type" value="Genomic_DNA"/>
</dbReference>
<comment type="caution">
    <text evidence="1">The sequence shown here is derived from an EMBL/GenBank/DDBJ whole genome shotgun (WGS) entry which is preliminary data.</text>
</comment>
<reference evidence="1 2" key="1">
    <citation type="submission" date="2024-01" db="EMBL/GenBank/DDBJ databases">
        <authorList>
            <person name="Guinet B."/>
        </authorList>
    </citation>
    <scope>NUCLEOTIDE SEQUENCE [LARGE SCALE GENOMIC DNA]</scope>
</reference>
<name>A0ABC8QJI3_9VIRU</name>
<protein>
    <recommendedName>
        <fullName evidence="3">Secreted protein</fullName>
    </recommendedName>
</protein>
<accession>A0ABC8QJI3</accession>
<proteinExistence type="predicted"/>
<evidence type="ECO:0000313" key="2">
    <source>
        <dbReference type="Proteomes" id="UP001642380"/>
    </source>
</evidence>
<keyword evidence="2" id="KW-1185">Reference proteome</keyword>
<dbReference type="Proteomes" id="UP001642380">
    <property type="component" value="Unassembled WGS sequence"/>
</dbReference>
<gene>
    <name evidence="1" type="ORF">CCFV1_ORF003</name>
</gene>
<sequence length="76" mass="8435">MSVTLRHVRSLVTPPPCLVLCVTSPRITSCIMCDKSVSTHPPVLESMVRTRVRSAADWLIFPRAPPHLTPSPMFPI</sequence>
<organism evidence="1 2">
    <name type="scientific">Cotesia congregata filamentous virus 1</name>
    <dbReference type="NCBI Taxonomy" id="3064291"/>
    <lineage>
        <taxon>Viruses</taxon>
        <taxon>Viruses incertae sedis</taxon>
        <taxon>Naldaviricetes</taxon>
        <taxon>Lefavirales</taxon>
        <taxon>Filamentoviridae</taxon>
        <taxon>Betafilamentovirus</taxon>
        <taxon>Betafilamentovirus cocongregatae</taxon>
    </lineage>
</organism>
<evidence type="ECO:0000313" key="1">
    <source>
        <dbReference type="EMBL" id="CAJ2002049.1"/>
    </source>
</evidence>